<evidence type="ECO:0000259" key="3">
    <source>
        <dbReference type="PROSITE" id="PS50206"/>
    </source>
</evidence>
<evidence type="ECO:0000313" key="5">
    <source>
        <dbReference type="EMBL" id="OJD19555.1"/>
    </source>
</evidence>
<dbReference type="PANTHER" id="PTHR21646:SF23">
    <property type="entry name" value="UBIQUITIN CARBOXYL-TERMINAL HYDROLASE USP2"/>
    <property type="match status" value="1"/>
</dbReference>
<dbReference type="EMBL" id="LGRN01000008">
    <property type="protein sequence ID" value="OJD19555.1"/>
    <property type="molecule type" value="Genomic_DNA"/>
</dbReference>
<dbReference type="PROSITE" id="PS00972">
    <property type="entry name" value="USP_1"/>
    <property type="match status" value="1"/>
</dbReference>
<evidence type="ECO:0000313" key="6">
    <source>
        <dbReference type="Proteomes" id="UP000182235"/>
    </source>
</evidence>
<evidence type="ECO:0008006" key="7">
    <source>
        <dbReference type="Google" id="ProtNLM"/>
    </source>
</evidence>
<feature type="region of interest" description="Disordered" evidence="2">
    <location>
        <begin position="245"/>
        <end position="400"/>
    </location>
</feature>
<feature type="compositionally biased region" description="Polar residues" evidence="2">
    <location>
        <begin position="137"/>
        <end position="147"/>
    </location>
</feature>
<keyword evidence="6" id="KW-1185">Reference proteome</keyword>
<dbReference type="FunFam" id="3.40.250.10:FF:000055">
    <property type="entry name" value="Ubiquitin C-terminal hydrolase, putative"/>
    <property type="match status" value="1"/>
</dbReference>
<feature type="region of interest" description="Disordered" evidence="2">
    <location>
        <begin position="1"/>
        <end position="31"/>
    </location>
</feature>
<gene>
    <name evidence="5" type="ORF">AJ78_00527</name>
</gene>
<dbReference type="InterPro" id="IPR050185">
    <property type="entry name" value="Ub_carboxyl-term_hydrolase"/>
</dbReference>
<dbReference type="GO" id="GO:0004843">
    <property type="term" value="F:cysteine-type deubiquitinase activity"/>
    <property type="evidence" value="ECO:0007669"/>
    <property type="project" value="InterPro"/>
</dbReference>
<dbReference type="SUPFAM" id="SSF54001">
    <property type="entry name" value="Cysteine proteinases"/>
    <property type="match status" value="1"/>
</dbReference>
<feature type="compositionally biased region" description="Polar residues" evidence="2">
    <location>
        <begin position="1017"/>
        <end position="1036"/>
    </location>
</feature>
<dbReference type="OrthoDB" id="292964at2759"/>
<feature type="region of interest" description="Disordered" evidence="2">
    <location>
        <begin position="129"/>
        <end position="230"/>
    </location>
</feature>
<dbReference type="PANTHER" id="PTHR21646">
    <property type="entry name" value="UBIQUITIN CARBOXYL-TERMINAL HYDROLASE"/>
    <property type="match status" value="1"/>
</dbReference>
<protein>
    <recommendedName>
        <fullName evidence="7">USP domain-containing protein</fullName>
    </recommendedName>
</protein>
<dbReference type="InterPro" id="IPR038765">
    <property type="entry name" value="Papain-like_cys_pep_sf"/>
</dbReference>
<dbReference type="FunFam" id="3.90.70.10:FF:000125">
    <property type="entry name" value="Ubiquitin C-terminal hydrolase, putative"/>
    <property type="match status" value="1"/>
</dbReference>
<feature type="compositionally biased region" description="Polar residues" evidence="2">
    <location>
        <begin position="353"/>
        <end position="369"/>
    </location>
</feature>
<name>A0A1J9QH79_9EURO</name>
<dbReference type="Gene3D" id="3.40.250.10">
    <property type="entry name" value="Rhodanese-like domain"/>
    <property type="match status" value="1"/>
</dbReference>
<evidence type="ECO:0000259" key="4">
    <source>
        <dbReference type="PROSITE" id="PS50235"/>
    </source>
</evidence>
<feature type="domain" description="USP" evidence="4">
    <location>
        <begin position="736"/>
        <end position="1107"/>
    </location>
</feature>
<dbReference type="AlphaFoldDB" id="A0A1J9QH79"/>
<feature type="compositionally biased region" description="Polar residues" evidence="2">
    <location>
        <begin position="377"/>
        <end position="386"/>
    </location>
</feature>
<dbReference type="InterPro" id="IPR001763">
    <property type="entry name" value="Rhodanese-like_dom"/>
</dbReference>
<organism evidence="5 6">
    <name type="scientific">Emergomyces pasteurianus Ep9510</name>
    <dbReference type="NCBI Taxonomy" id="1447872"/>
    <lineage>
        <taxon>Eukaryota</taxon>
        <taxon>Fungi</taxon>
        <taxon>Dikarya</taxon>
        <taxon>Ascomycota</taxon>
        <taxon>Pezizomycotina</taxon>
        <taxon>Eurotiomycetes</taxon>
        <taxon>Eurotiomycetidae</taxon>
        <taxon>Onygenales</taxon>
        <taxon>Ajellomycetaceae</taxon>
        <taxon>Emergomyces</taxon>
    </lineage>
</organism>
<feature type="region of interest" description="Disordered" evidence="2">
    <location>
        <begin position="1016"/>
        <end position="1036"/>
    </location>
</feature>
<dbReference type="STRING" id="1447872.A0A1J9QH79"/>
<comment type="caution">
    <text evidence="5">The sequence shown here is derived from an EMBL/GenBank/DDBJ whole genome shotgun (WGS) entry which is preliminary data.</text>
</comment>
<proteinExistence type="inferred from homology"/>
<dbReference type="SMART" id="SM00450">
    <property type="entry name" value="RHOD"/>
    <property type="match status" value="1"/>
</dbReference>
<feature type="compositionally biased region" description="Polar residues" evidence="2">
    <location>
        <begin position="275"/>
        <end position="287"/>
    </location>
</feature>
<dbReference type="Gene3D" id="1.20.58.80">
    <property type="entry name" value="Phosphotransferase system, lactose/cellobiose-type IIA subunit"/>
    <property type="match status" value="1"/>
</dbReference>
<evidence type="ECO:0000256" key="1">
    <source>
        <dbReference type="ARBA" id="ARBA00009085"/>
    </source>
</evidence>
<dbReference type="Pfam" id="PF00443">
    <property type="entry name" value="UCH"/>
    <property type="match status" value="1"/>
</dbReference>
<accession>A0A1J9QH79</accession>
<reference evidence="5 6" key="1">
    <citation type="submission" date="2015-07" db="EMBL/GenBank/DDBJ databases">
        <title>Emmonsia species relationships and genome sequence.</title>
        <authorList>
            <consortium name="The Broad Institute Genomics Platform"/>
            <person name="Cuomo C.A."/>
            <person name="Munoz J.F."/>
            <person name="Imamovic A."/>
            <person name="Priest M.E."/>
            <person name="Young S."/>
            <person name="Clay O.K."/>
            <person name="McEwen J.G."/>
        </authorList>
    </citation>
    <scope>NUCLEOTIDE SEQUENCE [LARGE SCALE GENOMIC DNA]</scope>
    <source>
        <strain evidence="5 6">UAMH 9510</strain>
    </source>
</reference>
<feature type="compositionally biased region" description="Polar residues" evidence="2">
    <location>
        <begin position="245"/>
        <end position="266"/>
    </location>
</feature>
<dbReference type="CDD" id="cd02674">
    <property type="entry name" value="Peptidase_C19R"/>
    <property type="match status" value="1"/>
</dbReference>
<dbReference type="Gene3D" id="3.90.70.10">
    <property type="entry name" value="Cysteine proteinases"/>
    <property type="match status" value="1"/>
</dbReference>
<dbReference type="InterPro" id="IPR028889">
    <property type="entry name" value="USP"/>
</dbReference>
<dbReference type="InterPro" id="IPR036873">
    <property type="entry name" value="Rhodanese-like_dom_sf"/>
</dbReference>
<dbReference type="Proteomes" id="UP000182235">
    <property type="component" value="Unassembled WGS sequence"/>
</dbReference>
<dbReference type="GO" id="GO:0016579">
    <property type="term" value="P:protein deubiquitination"/>
    <property type="evidence" value="ECO:0007669"/>
    <property type="project" value="InterPro"/>
</dbReference>
<dbReference type="Pfam" id="PF00581">
    <property type="entry name" value="Rhodanese"/>
    <property type="match status" value="1"/>
</dbReference>
<comment type="similarity">
    <text evidence="1">Belongs to the peptidase C19 family.</text>
</comment>
<dbReference type="InterPro" id="IPR018200">
    <property type="entry name" value="USP_CS"/>
</dbReference>
<sequence length="1110" mass="124472">MRGQEDLSRGVLYHSSEGPCPTSQRPWHHTSDGLEDMAASMNVEEGTSLNELLRTSEDSIHGSKISLAKGQLEPAFNSYLRASEITVNAIPNHPDYDYMRRHHPGWNDRFVKLITAIRSQEGTMANVKNTIDHSKKSPNGHQTNSPSRGMASRNPPIDAGAVDSSSVTVHRRTPTPNEPPLRMPSPSSFQSQRPTSATPESLSIGQPNAKSRPRSDILNRKPVISETNVSDTLTQRFAELRMSHQNRTSNAPKQNGAPQGSSSFPSSPAVERPGSRSNDMSSLNHPNSRPLGPRDMSSSQRAPAIPPKVPLNAANPSLPRYPSPAYSPVWTVPSQPPPNPPRTSTDTARPSLPRQTSSFNGPLSDSLNGYSHGDNLYRSQTPNSVYSRGDAPSPSANIPLQPTIHPDRLYEYLQKYEVLLIDVRPRDKFDTGHIYSKSIICIEPVALKENVSAEELEDRLILSPEVEQSLFSRRNEFDLVVYYDQSTREASYLVGSPAGSSLPHLRALYDTLYEFNAYKPLKDGRQPALLVGGLDAWVDLVGPHSLATSKTAAVMSSIHARKPVQVSAKPLRRVPTASANSSWEVRKRRLREYKPLNPEEERAWLEKARNEEIDPSTYVTEDGAITEEPDTLDEQQPPGAFVHDYEDFFRRFPEPHDIRQSMVGSHIQPISHQIALSDPSLPLSLSRPTPAVPRPIYSGVSEGRHVQPPLARQSSASKAALYAASSPIDRMKLPRTGLVNMGSTCYMNSIIQCLSVTVQLTKFFIDNRFHSQVQKNWKGSQGILPGLFANLVRSLWKNDVEVIRPTSFRNFIGRLNPEWAGSRQQDAKEFFDVLLDCLHEDLNLNWNRTPLRPLTIEQEMRREQMPIEQVSTIEWNRYCHREYSYISSLFAGQHASRLRCRTCQRTSTTYEAFFSISVEIPTSPASGVGDLYQCLNSYCQEEMLSGDEVWKCPHCRREREATKQIILTRAPRFLVIHFKRFSLSRYQQTRKIHTPINFPITGLDITPFMAPPVRTASVANGGSDGSNTQSQPELSTTPPYIYNAYGIVRHIGSSSSEGHYISLVRDDRRGCWRKFDDQRVTDFNPVGLRPADSLQNDQAYLVFYERALAN</sequence>
<dbReference type="PROSITE" id="PS50235">
    <property type="entry name" value="USP_3"/>
    <property type="match status" value="1"/>
</dbReference>
<dbReference type="VEuPathDB" id="FungiDB:AJ78_00527"/>
<feature type="compositionally biased region" description="Polar residues" evidence="2">
    <location>
        <begin position="185"/>
        <end position="209"/>
    </location>
</feature>
<evidence type="ECO:0000256" key="2">
    <source>
        <dbReference type="SAM" id="MobiDB-lite"/>
    </source>
</evidence>
<dbReference type="SUPFAM" id="SSF52821">
    <property type="entry name" value="Rhodanese/Cell cycle control phosphatase"/>
    <property type="match status" value="1"/>
</dbReference>
<feature type="domain" description="Rhodanese" evidence="3">
    <location>
        <begin position="414"/>
        <end position="546"/>
    </location>
</feature>
<dbReference type="InterPro" id="IPR001394">
    <property type="entry name" value="Peptidase_C19_UCH"/>
</dbReference>
<dbReference type="PROSITE" id="PS50206">
    <property type="entry name" value="RHODANESE_3"/>
    <property type="match status" value="1"/>
</dbReference>